<dbReference type="SUPFAM" id="SSF46689">
    <property type="entry name" value="Homeodomain-like"/>
    <property type="match status" value="1"/>
</dbReference>
<dbReference type="EMBL" id="BMNE01000003">
    <property type="protein sequence ID" value="GGN80739.1"/>
    <property type="molecule type" value="Genomic_DNA"/>
</dbReference>
<proteinExistence type="predicted"/>
<protein>
    <recommendedName>
        <fullName evidence="3">HTH tetR-type domain-containing protein</fullName>
    </recommendedName>
</protein>
<reference evidence="5" key="1">
    <citation type="journal article" date="2019" name="Int. J. Syst. Evol. Microbiol.">
        <title>The Global Catalogue of Microorganisms (GCM) 10K type strain sequencing project: providing services to taxonomists for standard genome sequencing and annotation.</title>
        <authorList>
            <consortium name="The Broad Institute Genomics Platform"/>
            <consortium name="The Broad Institute Genome Sequencing Center for Infectious Disease"/>
            <person name="Wu L."/>
            <person name="Ma J."/>
        </authorList>
    </citation>
    <scope>NUCLEOTIDE SEQUENCE [LARGE SCALE GENOMIC DNA]</scope>
    <source>
        <strain evidence="5">CGMCC 4.7329</strain>
    </source>
</reference>
<sequence length="185" mass="20473">MFEAAATLLRGGTRFSDLTVESIIELADVSRASFYKYFTSKGVLVQRIAVPSLAESTQESANFWLTEPATSWKGLAETIGRMLRIGRANAELWQAYFDATAAHPEIEDALHRAMEGHVEVIGQRVATLRQAGSISTDMDPIHLARFMIRGTYDALVEHLQHGSADDDDAFTRTLGRALWFGAFAH</sequence>
<dbReference type="Proteomes" id="UP000658127">
    <property type="component" value="Unassembled WGS sequence"/>
</dbReference>
<dbReference type="SUPFAM" id="SSF48498">
    <property type="entry name" value="Tetracyclin repressor-like, C-terminal domain"/>
    <property type="match status" value="1"/>
</dbReference>
<dbReference type="Gene3D" id="1.10.10.60">
    <property type="entry name" value="Homeodomain-like"/>
    <property type="match status" value="1"/>
</dbReference>
<evidence type="ECO:0000259" key="3">
    <source>
        <dbReference type="PROSITE" id="PS50977"/>
    </source>
</evidence>
<evidence type="ECO:0000313" key="5">
    <source>
        <dbReference type="Proteomes" id="UP000658127"/>
    </source>
</evidence>
<keyword evidence="1 2" id="KW-0238">DNA-binding</keyword>
<accession>A0ABQ2KE29</accession>
<keyword evidence="5" id="KW-1185">Reference proteome</keyword>
<evidence type="ECO:0000256" key="2">
    <source>
        <dbReference type="PROSITE-ProRule" id="PRU00335"/>
    </source>
</evidence>
<feature type="DNA-binding region" description="H-T-H motif" evidence="2">
    <location>
        <begin position="19"/>
        <end position="38"/>
    </location>
</feature>
<dbReference type="Gene3D" id="1.10.357.10">
    <property type="entry name" value="Tetracycline Repressor, domain 2"/>
    <property type="match status" value="1"/>
</dbReference>
<dbReference type="InterPro" id="IPR036271">
    <property type="entry name" value="Tet_transcr_reg_TetR-rel_C_sf"/>
</dbReference>
<dbReference type="PROSITE" id="PS50977">
    <property type="entry name" value="HTH_TETR_2"/>
    <property type="match status" value="1"/>
</dbReference>
<name>A0ABQ2KE29_9NOCA</name>
<comment type="caution">
    <text evidence="4">The sequence shown here is derived from an EMBL/GenBank/DDBJ whole genome shotgun (WGS) entry which is preliminary data.</text>
</comment>
<dbReference type="Pfam" id="PF00440">
    <property type="entry name" value="TetR_N"/>
    <property type="match status" value="1"/>
</dbReference>
<evidence type="ECO:0000256" key="1">
    <source>
        <dbReference type="ARBA" id="ARBA00023125"/>
    </source>
</evidence>
<dbReference type="InterPro" id="IPR001647">
    <property type="entry name" value="HTH_TetR"/>
</dbReference>
<dbReference type="InterPro" id="IPR009057">
    <property type="entry name" value="Homeodomain-like_sf"/>
</dbReference>
<evidence type="ECO:0000313" key="4">
    <source>
        <dbReference type="EMBL" id="GGN80739.1"/>
    </source>
</evidence>
<organism evidence="4 5">
    <name type="scientific">Nocardia rhizosphaerihabitans</name>
    <dbReference type="NCBI Taxonomy" id="1691570"/>
    <lineage>
        <taxon>Bacteria</taxon>
        <taxon>Bacillati</taxon>
        <taxon>Actinomycetota</taxon>
        <taxon>Actinomycetes</taxon>
        <taxon>Mycobacteriales</taxon>
        <taxon>Nocardiaceae</taxon>
        <taxon>Nocardia</taxon>
    </lineage>
</organism>
<gene>
    <name evidence="4" type="ORF">GCM10011610_30400</name>
</gene>
<feature type="domain" description="HTH tetR-type" evidence="3">
    <location>
        <begin position="1"/>
        <end position="56"/>
    </location>
</feature>